<accession>A0A4R6IYB1</accession>
<organism evidence="9 10">
    <name type="scientific">Sediminibacterium goheungense</name>
    <dbReference type="NCBI Taxonomy" id="1086393"/>
    <lineage>
        <taxon>Bacteria</taxon>
        <taxon>Pseudomonadati</taxon>
        <taxon>Bacteroidota</taxon>
        <taxon>Chitinophagia</taxon>
        <taxon>Chitinophagales</taxon>
        <taxon>Chitinophagaceae</taxon>
        <taxon>Sediminibacterium</taxon>
    </lineage>
</organism>
<dbReference type="EC" id="2.7.13.3" evidence="2"/>
<evidence type="ECO:0000313" key="9">
    <source>
        <dbReference type="EMBL" id="TDO26956.1"/>
    </source>
</evidence>
<keyword evidence="4" id="KW-0808">Transferase</keyword>
<dbReference type="EMBL" id="SNWP01000011">
    <property type="protein sequence ID" value="TDO26956.1"/>
    <property type="molecule type" value="Genomic_DNA"/>
</dbReference>
<keyword evidence="10" id="KW-1185">Reference proteome</keyword>
<keyword evidence="3" id="KW-0597">Phosphoprotein</keyword>
<dbReference type="Pfam" id="PF00512">
    <property type="entry name" value="HisKA"/>
    <property type="match status" value="1"/>
</dbReference>
<protein>
    <recommendedName>
        <fullName evidence="2">histidine kinase</fullName>
        <ecNumber evidence="2">2.7.13.3</ecNumber>
    </recommendedName>
</protein>
<feature type="domain" description="Histidine kinase" evidence="8">
    <location>
        <begin position="222"/>
        <end position="441"/>
    </location>
</feature>
<dbReference type="Gene3D" id="3.30.565.10">
    <property type="entry name" value="Histidine kinase-like ATPase, C-terminal domain"/>
    <property type="match status" value="1"/>
</dbReference>
<dbReference type="InterPro" id="IPR004358">
    <property type="entry name" value="Sig_transdc_His_kin-like_C"/>
</dbReference>
<dbReference type="CDD" id="cd00082">
    <property type="entry name" value="HisKA"/>
    <property type="match status" value="1"/>
</dbReference>
<sequence>MKKTFPVIVILITLSLLGLFIIQSSWLNNLLEIRNTEFKSKVDNVAVRVANQLNGSAKSTQSLRLPKRGGLTFNSDFHLHVLKPPTIDQRFSVQDIHTMIRRELDSEGIKDINFEFAIVSPTEDIEMSTRNFSKEYWDTIVNRRHYMPIIPESGSDFEGISSVESIIIVVPDFKKQVWASLKWELIGAAVFMLIIIAAFYVTIRSLLNQKKLSEIKSDFINNMTHEFKTPLATISLAVDAIRNDKVQADPTKMKYFSGIIKEENIRMNKHVETILQAALMEKQELKLNIEPLHVHEVIQHALDNHQLQLQDKEGVVELYLNAANDLIEADEVHFTNMVSNLIDNAIKYSKDKPVIRITTHSTAKNILIRVEDNGIGMNKESLKRIFEKFYRAHTGNLHNVKGFGLGMSYVKTVIDAHKGKIKVDSTLGKGSSFTLEVSLKKG</sequence>
<keyword evidence="5 9" id="KW-0418">Kinase</keyword>
<comment type="caution">
    <text evidence="9">The sequence shown here is derived from an EMBL/GenBank/DDBJ whole genome shotgun (WGS) entry which is preliminary data.</text>
</comment>
<dbReference type="CDD" id="cd00075">
    <property type="entry name" value="HATPase"/>
    <property type="match status" value="1"/>
</dbReference>
<feature type="transmembrane region" description="Helical" evidence="7">
    <location>
        <begin position="7"/>
        <end position="26"/>
    </location>
</feature>
<dbReference type="PRINTS" id="PR00344">
    <property type="entry name" value="BCTRLSENSOR"/>
</dbReference>
<evidence type="ECO:0000256" key="6">
    <source>
        <dbReference type="ARBA" id="ARBA00023012"/>
    </source>
</evidence>
<dbReference type="SUPFAM" id="SSF55874">
    <property type="entry name" value="ATPase domain of HSP90 chaperone/DNA topoisomerase II/histidine kinase"/>
    <property type="match status" value="1"/>
</dbReference>
<dbReference type="AlphaFoldDB" id="A0A4R6IYB1"/>
<dbReference type="SUPFAM" id="SSF47384">
    <property type="entry name" value="Homodimeric domain of signal transducing histidine kinase"/>
    <property type="match status" value="1"/>
</dbReference>
<dbReference type="RefSeq" id="WP_133474828.1">
    <property type="nucleotide sequence ID" value="NZ_SNWP01000011.1"/>
</dbReference>
<gene>
    <name evidence="9" type="ORF">BC659_2271</name>
</gene>
<evidence type="ECO:0000259" key="8">
    <source>
        <dbReference type="PROSITE" id="PS50109"/>
    </source>
</evidence>
<evidence type="ECO:0000256" key="7">
    <source>
        <dbReference type="SAM" id="Phobius"/>
    </source>
</evidence>
<dbReference type="PROSITE" id="PS50109">
    <property type="entry name" value="HIS_KIN"/>
    <property type="match status" value="1"/>
</dbReference>
<dbReference type="PANTHER" id="PTHR43711:SF1">
    <property type="entry name" value="HISTIDINE KINASE 1"/>
    <property type="match status" value="1"/>
</dbReference>
<keyword evidence="7" id="KW-1133">Transmembrane helix</keyword>
<dbReference type="GO" id="GO:0000155">
    <property type="term" value="F:phosphorelay sensor kinase activity"/>
    <property type="evidence" value="ECO:0007669"/>
    <property type="project" value="InterPro"/>
</dbReference>
<keyword evidence="7" id="KW-0812">Transmembrane</keyword>
<dbReference type="InterPro" id="IPR003594">
    <property type="entry name" value="HATPase_dom"/>
</dbReference>
<feature type="transmembrane region" description="Helical" evidence="7">
    <location>
        <begin position="185"/>
        <end position="207"/>
    </location>
</feature>
<evidence type="ECO:0000313" key="10">
    <source>
        <dbReference type="Proteomes" id="UP000295741"/>
    </source>
</evidence>
<dbReference type="InterPro" id="IPR036890">
    <property type="entry name" value="HATPase_C_sf"/>
</dbReference>
<dbReference type="InterPro" id="IPR036097">
    <property type="entry name" value="HisK_dim/P_sf"/>
</dbReference>
<proteinExistence type="predicted"/>
<dbReference type="FunFam" id="3.30.565.10:FF:000006">
    <property type="entry name" value="Sensor histidine kinase WalK"/>
    <property type="match status" value="1"/>
</dbReference>
<dbReference type="InterPro" id="IPR003661">
    <property type="entry name" value="HisK_dim/P_dom"/>
</dbReference>
<dbReference type="OrthoDB" id="9804645at2"/>
<dbReference type="Pfam" id="PF02518">
    <property type="entry name" value="HATPase_c"/>
    <property type="match status" value="1"/>
</dbReference>
<dbReference type="PANTHER" id="PTHR43711">
    <property type="entry name" value="TWO-COMPONENT HISTIDINE KINASE"/>
    <property type="match status" value="1"/>
</dbReference>
<dbReference type="Gene3D" id="1.10.287.130">
    <property type="match status" value="1"/>
</dbReference>
<keyword evidence="6" id="KW-0902">Two-component regulatory system</keyword>
<comment type="catalytic activity">
    <reaction evidence="1">
        <text>ATP + protein L-histidine = ADP + protein N-phospho-L-histidine.</text>
        <dbReference type="EC" id="2.7.13.3"/>
    </reaction>
</comment>
<evidence type="ECO:0000256" key="2">
    <source>
        <dbReference type="ARBA" id="ARBA00012438"/>
    </source>
</evidence>
<reference evidence="9 10" key="1">
    <citation type="submission" date="2019-03" db="EMBL/GenBank/DDBJ databases">
        <title>Genomic Encyclopedia of Archaeal and Bacterial Type Strains, Phase II (KMG-II): from individual species to whole genera.</title>
        <authorList>
            <person name="Goeker M."/>
        </authorList>
    </citation>
    <scope>NUCLEOTIDE SEQUENCE [LARGE SCALE GENOMIC DNA]</scope>
    <source>
        <strain evidence="9 10">DSM 28323</strain>
    </source>
</reference>
<dbReference type="SMART" id="SM00387">
    <property type="entry name" value="HATPase_c"/>
    <property type="match status" value="1"/>
</dbReference>
<dbReference type="InterPro" id="IPR050736">
    <property type="entry name" value="Sensor_HK_Regulatory"/>
</dbReference>
<name>A0A4R6IYB1_9BACT</name>
<dbReference type="Proteomes" id="UP000295741">
    <property type="component" value="Unassembled WGS sequence"/>
</dbReference>
<evidence type="ECO:0000256" key="3">
    <source>
        <dbReference type="ARBA" id="ARBA00022553"/>
    </source>
</evidence>
<evidence type="ECO:0000256" key="5">
    <source>
        <dbReference type="ARBA" id="ARBA00022777"/>
    </source>
</evidence>
<evidence type="ECO:0000256" key="4">
    <source>
        <dbReference type="ARBA" id="ARBA00022679"/>
    </source>
</evidence>
<dbReference type="SMART" id="SM00388">
    <property type="entry name" value="HisKA"/>
    <property type="match status" value="1"/>
</dbReference>
<keyword evidence="7" id="KW-0472">Membrane</keyword>
<dbReference type="InterPro" id="IPR005467">
    <property type="entry name" value="His_kinase_dom"/>
</dbReference>
<evidence type="ECO:0000256" key="1">
    <source>
        <dbReference type="ARBA" id="ARBA00000085"/>
    </source>
</evidence>